<evidence type="ECO:0000256" key="1">
    <source>
        <dbReference type="SAM" id="MobiDB-lite"/>
    </source>
</evidence>
<evidence type="ECO:0000313" key="2">
    <source>
        <dbReference type="EMBL" id="TKJ41341.1"/>
    </source>
</evidence>
<comment type="caution">
    <text evidence="2">The sequence shown here is derived from an EMBL/GenBank/DDBJ whole genome shotgun (WGS) entry which is preliminary data.</text>
</comment>
<dbReference type="AlphaFoldDB" id="A0A532V2A4"/>
<organism evidence="2 3">
    <name type="scientific">candidate division TA06 bacterium B3_TA06</name>
    <dbReference type="NCBI Taxonomy" id="2012487"/>
    <lineage>
        <taxon>Bacteria</taxon>
        <taxon>Bacteria division TA06</taxon>
    </lineage>
</organism>
<protein>
    <submittedName>
        <fullName evidence="2">Uncharacterized protein</fullName>
    </submittedName>
</protein>
<dbReference type="Proteomes" id="UP000317778">
    <property type="component" value="Unassembled WGS sequence"/>
</dbReference>
<accession>A0A532V2A4</accession>
<sequence length="194" mass="22904">MKERSVAEVAAQIEAKRRERDRIISRQSFYCTRRKRLMSPARCHDCFAVLPYLERLTRWNENRMRCVKAHRASHLQKEKGERDVSSPLMGEDKGGGEKPFPPVLESYSIDEYMSRGLLEFLLDLDVLAQRFEIWWVNLADAARERVHRSAETHEMILWLAERLQGFQRTVLLMGRRPEEQSKDQKKEEQCGVKN</sequence>
<reference evidence="2 3" key="1">
    <citation type="submission" date="2017-06" db="EMBL/GenBank/DDBJ databases">
        <title>Novel microbial phyla capable of carbon fixation and sulfur reduction in deep-sea sediments.</title>
        <authorList>
            <person name="Huang J."/>
            <person name="Baker B."/>
            <person name="Wang Y."/>
        </authorList>
    </citation>
    <scope>NUCLEOTIDE SEQUENCE [LARGE SCALE GENOMIC DNA]</scope>
    <source>
        <strain evidence="2">B3_TA06</strain>
    </source>
</reference>
<feature type="region of interest" description="Disordered" evidence="1">
    <location>
        <begin position="175"/>
        <end position="194"/>
    </location>
</feature>
<dbReference type="EMBL" id="NJBO01000014">
    <property type="protein sequence ID" value="TKJ41341.1"/>
    <property type="molecule type" value="Genomic_DNA"/>
</dbReference>
<gene>
    <name evidence="2" type="ORF">CEE36_08480</name>
</gene>
<proteinExistence type="predicted"/>
<evidence type="ECO:0000313" key="3">
    <source>
        <dbReference type="Proteomes" id="UP000317778"/>
    </source>
</evidence>
<feature type="region of interest" description="Disordered" evidence="1">
    <location>
        <begin position="76"/>
        <end position="97"/>
    </location>
</feature>
<feature type="compositionally biased region" description="Basic and acidic residues" evidence="1">
    <location>
        <begin position="76"/>
        <end position="96"/>
    </location>
</feature>
<name>A0A532V2A4_UNCT6</name>